<dbReference type="STRING" id="1245528.M3IV81"/>
<organism evidence="3 4">
    <name type="scientific">Candida maltosa (strain Xu316)</name>
    <name type="common">Yeast</name>
    <dbReference type="NCBI Taxonomy" id="1245528"/>
    <lineage>
        <taxon>Eukaryota</taxon>
        <taxon>Fungi</taxon>
        <taxon>Dikarya</taxon>
        <taxon>Ascomycota</taxon>
        <taxon>Saccharomycotina</taxon>
        <taxon>Pichiomycetes</taxon>
        <taxon>Debaryomycetaceae</taxon>
        <taxon>Candida/Lodderomyces clade</taxon>
        <taxon>Candida</taxon>
    </lineage>
</organism>
<feature type="compositionally biased region" description="Basic residues" evidence="1">
    <location>
        <begin position="1"/>
        <end position="17"/>
    </location>
</feature>
<feature type="compositionally biased region" description="Basic and acidic residues" evidence="1">
    <location>
        <begin position="62"/>
        <end position="77"/>
    </location>
</feature>
<feature type="compositionally biased region" description="Basic residues" evidence="1">
    <location>
        <begin position="93"/>
        <end position="105"/>
    </location>
</feature>
<protein>
    <recommendedName>
        <fullName evidence="2">DUF2423 domain-containing protein</fullName>
    </recommendedName>
</protein>
<name>M3IV81_CANMX</name>
<dbReference type="Pfam" id="PF10338">
    <property type="entry name" value="YBL028C_N"/>
    <property type="match status" value="1"/>
</dbReference>
<feature type="compositionally biased region" description="Basic and acidic residues" evidence="1">
    <location>
        <begin position="39"/>
        <end position="54"/>
    </location>
</feature>
<dbReference type="Proteomes" id="UP000011777">
    <property type="component" value="Unassembled WGS sequence"/>
</dbReference>
<keyword evidence="4" id="KW-1185">Reference proteome</keyword>
<feature type="region of interest" description="Disordered" evidence="1">
    <location>
        <begin position="1"/>
        <end position="105"/>
    </location>
</feature>
<reference evidence="3 4" key="1">
    <citation type="submission" date="2013-02" db="EMBL/GenBank/DDBJ databases">
        <title>Genome sequence of Candida maltosa Xu316, a potential industrial strain for xylitol and ethanol production.</title>
        <authorList>
            <person name="Yu J."/>
            <person name="Wang Q."/>
            <person name="Geng X."/>
            <person name="Bao W."/>
            <person name="He P."/>
            <person name="Cai J."/>
        </authorList>
    </citation>
    <scope>NUCLEOTIDE SEQUENCE [LARGE SCALE GENOMIC DNA]</scope>
    <source>
        <strain evidence="4">Xu316</strain>
    </source>
</reference>
<dbReference type="GO" id="GO:0030687">
    <property type="term" value="C:preribosome, large subunit precursor"/>
    <property type="evidence" value="ECO:0007669"/>
    <property type="project" value="TreeGrafter"/>
</dbReference>
<comment type="caution">
    <text evidence="3">The sequence shown here is derived from an EMBL/GenBank/DDBJ whole genome shotgun (WGS) entry which is preliminary data.</text>
</comment>
<dbReference type="EMBL" id="AOGT01000196">
    <property type="protein sequence ID" value="EMG50526.1"/>
    <property type="molecule type" value="Genomic_DNA"/>
</dbReference>
<sequence length="105" mass="12240">MAKSLRSKSKLNAKSVKRKGEFSKYVDERNKRIAAKLAIETKKQDEAKKANEDNKEGEEGEEDKKDSSMDLDKDKKVSTSGWRDSRSQVYKQRQLKNKRKKTLKF</sequence>
<feature type="compositionally biased region" description="Basic and acidic residues" evidence="1">
    <location>
        <begin position="18"/>
        <end position="31"/>
    </location>
</feature>
<feature type="compositionally biased region" description="Polar residues" evidence="1">
    <location>
        <begin position="78"/>
        <end position="91"/>
    </location>
</feature>
<feature type="domain" description="DUF2423" evidence="2">
    <location>
        <begin position="1"/>
        <end position="44"/>
    </location>
</feature>
<dbReference type="AlphaFoldDB" id="M3IV81"/>
<dbReference type="OMA" id="GWRDARH"/>
<dbReference type="PANTHER" id="PTHR28219:SF1">
    <property type="entry name" value="UPF0642 PROTEIN YBL028C"/>
    <property type="match status" value="1"/>
</dbReference>
<dbReference type="InterPro" id="IPR019434">
    <property type="entry name" value="DUF2423"/>
</dbReference>
<proteinExistence type="predicted"/>
<evidence type="ECO:0000256" key="1">
    <source>
        <dbReference type="SAM" id="MobiDB-lite"/>
    </source>
</evidence>
<accession>M3IV81</accession>
<dbReference type="OrthoDB" id="4087970at2759"/>
<dbReference type="eggNOG" id="ENOG502S5RC">
    <property type="taxonomic scope" value="Eukaryota"/>
</dbReference>
<dbReference type="HOGENOM" id="CLU_125052_1_0_1"/>
<evidence type="ECO:0000313" key="4">
    <source>
        <dbReference type="Proteomes" id="UP000011777"/>
    </source>
</evidence>
<gene>
    <name evidence="3" type="ORF">G210_2540</name>
</gene>
<evidence type="ECO:0000313" key="3">
    <source>
        <dbReference type="EMBL" id="EMG50526.1"/>
    </source>
</evidence>
<evidence type="ECO:0000259" key="2">
    <source>
        <dbReference type="Pfam" id="PF10338"/>
    </source>
</evidence>
<dbReference type="PANTHER" id="PTHR28219">
    <property type="entry name" value="UPF0642 PROTEIN YBL028C"/>
    <property type="match status" value="1"/>
</dbReference>